<proteinExistence type="predicted"/>
<sequence length="311" mass="36941">MPGFFEKTAKDGQNSEAIKEIQETRDRFIVFIGKLEDKLKEFGEASIPELQSLLDTDTDEFKRSYHRMRAAVLGQIESIRKKAVDVKEEKIDTLWYSYNDQKIPKMCYQFRDECYERHHQLDALCSAYRERVEDTGVEDFEVKYQRILDEHDAIKGKFRCTQCGSPITIDRIYFTTTYITCVACQTRNTFEPGSQARLLEHVARSLAEQRTKQLLKEHDAIPEKVHDLYLQAHRLELSLIHEKDKGVLAQKRKQIDERRSQKEVLEKKRPDLYYTYLRAMFDEWNSLNPALAEEHEKFYTRLLTDYKQYKL</sequence>
<evidence type="ECO:0000313" key="2">
    <source>
        <dbReference type="Proteomes" id="UP001165367"/>
    </source>
</evidence>
<evidence type="ECO:0000313" key="1">
    <source>
        <dbReference type="EMBL" id="MCG2618013.1"/>
    </source>
</evidence>
<dbReference type="RefSeq" id="WP_237877061.1">
    <property type="nucleotide sequence ID" value="NZ_JAKLTR010000030.1"/>
</dbReference>
<gene>
    <name evidence="1" type="ORF">LZZ85_27165</name>
</gene>
<name>A0ABS9L0H4_9BACT</name>
<reference evidence="1" key="1">
    <citation type="submission" date="2022-01" db="EMBL/GenBank/DDBJ databases">
        <authorList>
            <person name="Jo J.-H."/>
            <person name="Im W.-T."/>
        </authorList>
    </citation>
    <scope>NUCLEOTIDE SEQUENCE</scope>
    <source>
        <strain evidence="1">NA20</strain>
    </source>
</reference>
<comment type="caution">
    <text evidence="1">The sequence shown here is derived from an EMBL/GenBank/DDBJ whole genome shotgun (WGS) entry which is preliminary data.</text>
</comment>
<organism evidence="1 2">
    <name type="scientific">Terrimonas ginsenosidimutans</name>
    <dbReference type="NCBI Taxonomy" id="2908004"/>
    <lineage>
        <taxon>Bacteria</taxon>
        <taxon>Pseudomonadati</taxon>
        <taxon>Bacteroidota</taxon>
        <taxon>Chitinophagia</taxon>
        <taxon>Chitinophagales</taxon>
        <taxon>Chitinophagaceae</taxon>
        <taxon>Terrimonas</taxon>
    </lineage>
</organism>
<accession>A0ABS9L0H4</accession>
<protein>
    <submittedName>
        <fullName evidence="1">Uncharacterized protein</fullName>
    </submittedName>
</protein>
<keyword evidence="2" id="KW-1185">Reference proteome</keyword>
<dbReference type="EMBL" id="JAKLTR010000030">
    <property type="protein sequence ID" value="MCG2618013.1"/>
    <property type="molecule type" value="Genomic_DNA"/>
</dbReference>
<dbReference type="Proteomes" id="UP001165367">
    <property type="component" value="Unassembled WGS sequence"/>
</dbReference>